<evidence type="ECO:0000313" key="1">
    <source>
        <dbReference type="EMBL" id="KAK9028237.1"/>
    </source>
</evidence>
<gene>
    <name evidence="1" type="ORF">V6N11_068047</name>
</gene>
<dbReference type="EMBL" id="JBBPBN010000012">
    <property type="protein sequence ID" value="KAK9028237.1"/>
    <property type="molecule type" value="Genomic_DNA"/>
</dbReference>
<name>A0ABR2STJ2_9ROSI</name>
<organism evidence="1 2">
    <name type="scientific">Hibiscus sabdariffa</name>
    <name type="common">roselle</name>
    <dbReference type="NCBI Taxonomy" id="183260"/>
    <lineage>
        <taxon>Eukaryota</taxon>
        <taxon>Viridiplantae</taxon>
        <taxon>Streptophyta</taxon>
        <taxon>Embryophyta</taxon>
        <taxon>Tracheophyta</taxon>
        <taxon>Spermatophyta</taxon>
        <taxon>Magnoliopsida</taxon>
        <taxon>eudicotyledons</taxon>
        <taxon>Gunneridae</taxon>
        <taxon>Pentapetalae</taxon>
        <taxon>rosids</taxon>
        <taxon>malvids</taxon>
        <taxon>Malvales</taxon>
        <taxon>Malvaceae</taxon>
        <taxon>Malvoideae</taxon>
        <taxon>Hibiscus</taxon>
    </lineage>
</organism>
<proteinExistence type="predicted"/>
<dbReference type="Proteomes" id="UP001396334">
    <property type="component" value="Unassembled WGS sequence"/>
</dbReference>
<comment type="caution">
    <text evidence="1">The sequence shown here is derived from an EMBL/GenBank/DDBJ whole genome shotgun (WGS) entry which is preliminary data.</text>
</comment>
<accession>A0ABR2STJ2</accession>
<reference evidence="1 2" key="1">
    <citation type="journal article" date="2024" name="G3 (Bethesda)">
        <title>Genome assembly of Hibiscus sabdariffa L. provides insights into metabolisms of medicinal natural products.</title>
        <authorList>
            <person name="Kim T."/>
        </authorList>
    </citation>
    <scope>NUCLEOTIDE SEQUENCE [LARGE SCALE GENOMIC DNA]</scope>
    <source>
        <strain evidence="1">TK-2024</strain>
        <tissue evidence="1">Old leaves</tissue>
    </source>
</reference>
<evidence type="ECO:0000313" key="2">
    <source>
        <dbReference type="Proteomes" id="UP001396334"/>
    </source>
</evidence>
<sequence>MDAMSLGIVVPESTEINELVVGLVFRVEEDHRLATDVNCIVQNSQLLGPSPNEEVSHQLVDHCDMEVIARDLQNMGFWSGLCFGFWA</sequence>
<keyword evidence="2" id="KW-1185">Reference proteome</keyword>
<protein>
    <submittedName>
        <fullName evidence="1">Uncharacterized protein</fullName>
    </submittedName>
</protein>